<gene>
    <name evidence="2" type="ORF">ABVK25_006312</name>
</gene>
<evidence type="ECO:0000259" key="1">
    <source>
        <dbReference type="Pfam" id="PF07859"/>
    </source>
</evidence>
<dbReference type="PANTHER" id="PTHR23025">
    <property type="entry name" value="TRIACYLGLYCEROL LIPASE"/>
    <property type="match status" value="1"/>
</dbReference>
<evidence type="ECO:0000313" key="2">
    <source>
        <dbReference type="EMBL" id="KAL2053319.1"/>
    </source>
</evidence>
<comment type="caution">
    <text evidence="2">The sequence shown here is derived from an EMBL/GenBank/DDBJ whole genome shotgun (WGS) entry which is preliminary data.</text>
</comment>
<feature type="domain" description="Alpha/beta hydrolase fold-3" evidence="1">
    <location>
        <begin position="100"/>
        <end position="308"/>
    </location>
</feature>
<proteinExistence type="predicted"/>
<dbReference type="InterPro" id="IPR029058">
    <property type="entry name" value="AB_hydrolase_fold"/>
</dbReference>
<dbReference type="Gene3D" id="3.40.50.1820">
    <property type="entry name" value="alpha/beta hydrolase"/>
    <property type="match status" value="1"/>
</dbReference>
<organism evidence="2 3">
    <name type="scientific">Lepraria finkii</name>
    <dbReference type="NCBI Taxonomy" id="1340010"/>
    <lineage>
        <taxon>Eukaryota</taxon>
        <taxon>Fungi</taxon>
        <taxon>Dikarya</taxon>
        <taxon>Ascomycota</taxon>
        <taxon>Pezizomycotina</taxon>
        <taxon>Lecanoromycetes</taxon>
        <taxon>OSLEUM clade</taxon>
        <taxon>Lecanoromycetidae</taxon>
        <taxon>Lecanorales</taxon>
        <taxon>Lecanorineae</taxon>
        <taxon>Stereocaulaceae</taxon>
        <taxon>Lepraria</taxon>
    </lineage>
</organism>
<sequence length="335" mass="37136">MSLQSDLVLNVSKLRPEAVSESEKKLNDAVVTITEKGPQWFEVGAAKYREMRENGQTALPKRVRLEEAKQFCVPSREKGRDVPCRLIKPDHRGKVQGVFMHIHGGGWVLTTEKDQDPFLKKIANATNVAVVSIGYRLAPEHPFPRGPEDCYDAAEWLVDNAESELGAPVMFAGGESAGAHLTTLTTFHLLKTRPTFAFNALILNFGVFDLSMLPFLRNIKRPLAVLNNKIVREFVNVFLPGKSPEECRDPTISPFYADLNSMELPSALFLCGTEDCLLEDTIMMATRWQMAGAEAVMRLFPGALHGFLAFSPDQAVSAKEGMEIIKEFLKAKIGG</sequence>
<dbReference type="PANTHER" id="PTHR23025:SF3">
    <property type="entry name" value="HORMONE-SENSITIVE LIPASE"/>
    <property type="match status" value="1"/>
</dbReference>
<dbReference type="Pfam" id="PF07859">
    <property type="entry name" value="Abhydrolase_3"/>
    <property type="match status" value="1"/>
</dbReference>
<dbReference type="Proteomes" id="UP001590951">
    <property type="component" value="Unassembled WGS sequence"/>
</dbReference>
<name>A0ABR4B642_9LECA</name>
<keyword evidence="3" id="KW-1185">Reference proteome</keyword>
<dbReference type="InterPro" id="IPR013094">
    <property type="entry name" value="AB_hydrolase_3"/>
</dbReference>
<reference evidence="2 3" key="1">
    <citation type="submission" date="2024-09" db="EMBL/GenBank/DDBJ databases">
        <title>Rethinking Asexuality: The Enigmatic Case of Functional Sexual Genes in Lepraria (Stereocaulaceae).</title>
        <authorList>
            <person name="Doellman M."/>
            <person name="Sun Y."/>
            <person name="Barcenas-Pena A."/>
            <person name="Lumbsch H.T."/>
            <person name="Grewe F."/>
        </authorList>
    </citation>
    <scope>NUCLEOTIDE SEQUENCE [LARGE SCALE GENOMIC DNA]</scope>
    <source>
        <strain evidence="2 3">Grewe 0041</strain>
    </source>
</reference>
<protein>
    <recommendedName>
        <fullName evidence="1">Alpha/beta hydrolase fold-3 domain-containing protein</fullName>
    </recommendedName>
</protein>
<accession>A0ABR4B642</accession>
<evidence type="ECO:0000313" key="3">
    <source>
        <dbReference type="Proteomes" id="UP001590951"/>
    </source>
</evidence>
<dbReference type="EMBL" id="JBHFEH010000021">
    <property type="protein sequence ID" value="KAL2053319.1"/>
    <property type="molecule type" value="Genomic_DNA"/>
</dbReference>
<dbReference type="SUPFAM" id="SSF53474">
    <property type="entry name" value="alpha/beta-Hydrolases"/>
    <property type="match status" value="1"/>
</dbReference>